<dbReference type="Gene3D" id="1.10.10.60">
    <property type="entry name" value="Homeodomain-like"/>
    <property type="match status" value="1"/>
</dbReference>
<dbReference type="AlphaFoldDB" id="A0AA89BMD3"/>
<dbReference type="InterPro" id="IPR037830">
    <property type="entry name" value="ZZZ3"/>
</dbReference>
<sequence>MAKETIAGLSIGSATMATQLFFWSTSLPDYAKESPSQTDSMEVVEGDSGFLSQTSEFGYSLSADDPNSLSSSYPEEDGSSEDIYFFESDHLALKGNSDYQALLKSIALLEAQRTQAIKDLDTLHQCRKDALEDPIAFVDKLQHGVDLGIPKAQKIAEVPEIPWEKYTSCMDFSTLIVPKHMTRLKRQLTGGTDKSDTEDPKPGPSRSFGEVKMENPITLVRGRVKDESKPSTFNKLWTAEEQKRLEDLLLQYPPEEVESKRWQKIATALGNRTPIQVASRVQKYFIKLAKAGLPIPGRMPNLNMHKNKAAHKHHRFHKFYHQPSTFMQSHEPPVYMSEEDPYGSSIYGYNDDSHGSYFENSPEVSDEEDVPYDFRSSPEYQELMHLKRIKQDRLQTSSSNMVEHQGFKCDQCNCEPIVGTRWHCTDCPEYESVDFCDDCVDSNPEIGQHNSSHRLKPFKKAVSSAVMDSDYMPSTFMPGDYNYLDPNYMPAS</sequence>
<dbReference type="InterPro" id="IPR001005">
    <property type="entry name" value="SANT/Myb"/>
</dbReference>
<dbReference type="SUPFAM" id="SSF57850">
    <property type="entry name" value="RING/U-box"/>
    <property type="match status" value="1"/>
</dbReference>
<evidence type="ECO:0000256" key="2">
    <source>
        <dbReference type="ARBA" id="ARBA00022771"/>
    </source>
</evidence>
<evidence type="ECO:0000256" key="3">
    <source>
        <dbReference type="ARBA" id="ARBA00022833"/>
    </source>
</evidence>
<name>A0AA89BMD3_PINIB</name>
<dbReference type="SUPFAM" id="SSF46689">
    <property type="entry name" value="Homeodomain-like"/>
    <property type="match status" value="1"/>
</dbReference>
<dbReference type="Gene3D" id="3.30.60.90">
    <property type="match status" value="1"/>
</dbReference>
<organism evidence="9 10">
    <name type="scientific">Pinctada imbricata</name>
    <name type="common">Atlantic pearl-oyster</name>
    <name type="synonym">Pinctada martensii</name>
    <dbReference type="NCBI Taxonomy" id="66713"/>
    <lineage>
        <taxon>Eukaryota</taxon>
        <taxon>Metazoa</taxon>
        <taxon>Spiralia</taxon>
        <taxon>Lophotrochozoa</taxon>
        <taxon>Mollusca</taxon>
        <taxon>Bivalvia</taxon>
        <taxon>Autobranchia</taxon>
        <taxon>Pteriomorphia</taxon>
        <taxon>Pterioida</taxon>
        <taxon>Pterioidea</taxon>
        <taxon>Pteriidae</taxon>
        <taxon>Pinctada</taxon>
    </lineage>
</organism>
<keyword evidence="2 4" id="KW-0863">Zinc-finger</keyword>
<feature type="region of interest" description="Disordered" evidence="5">
    <location>
        <begin position="188"/>
        <end position="212"/>
    </location>
</feature>
<feature type="domain" description="HTH myb-type" evidence="8">
    <location>
        <begin position="237"/>
        <end position="289"/>
    </location>
</feature>
<dbReference type="Pfam" id="PF00569">
    <property type="entry name" value="ZZ"/>
    <property type="match status" value="1"/>
</dbReference>
<dbReference type="CDD" id="cd00167">
    <property type="entry name" value="SANT"/>
    <property type="match status" value="1"/>
</dbReference>
<evidence type="ECO:0000256" key="4">
    <source>
        <dbReference type="PROSITE-ProRule" id="PRU00228"/>
    </source>
</evidence>
<proteinExistence type="predicted"/>
<evidence type="ECO:0000259" key="7">
    <source>
        <dbReference type="PROSITE" id="PS50135"/>
    </source>
</evidence>
<dbReference type="PROSITE" id="PS50090">
    <property type="entry name" value="MYB_LIKE"/>
    <property type="match status" value="1"/>
</dbReference>
<comment type="caution">
    <text evidence="9">The sequence shown here is derived from an EMBL/GenBank/DDBJ whole genome shotgun (WGS) entry which is preliminary data.</text>
</comment>
<keyword evidence="3" id="KW-0862">Zinc</keyword>
<feature type="domain" description="ZZ-type" evidence="7">
    <location>
        <begin position="404"/>
        <end position="463"/>
    </location>
</feature>
<dbReference type="InterPro" id="IPR009057">
    <property type="entry name" value="Homeodomain-like_sf"/>
</dbReference>
<dbReference type="InterPro" id="IPR043145">
    <property type="entry name" value="Znf_ZZ_sf"/>
</dbReference>
<dbReference type="EMBL" id="VSWD01000011">
    <property type="protein sequence ID" value="KAK3088122.1"/>
    <property type="molecule type" value="Genomic_DNA"/>
</dbReference>
<dbReference type="InterPro" id="IPR017930">
    <property type="entry name" value="Myb_dom"/>
</dbReference>
<dbReference type="GO" id="GO:0008270">
    <property type="term" value="F:zinc ion binding"/>
    <property type="evidence" value="ECO:0007669"/>
    <property type="project" value="UniProtKB-KW"/>
</dbReference>
<feature type="domain" description="Myb-like" evidence="6">
    <location>
        <begin position="229"/>
        <end position="285"/>
    </location>
</feature>
<dbReference type="Pfam" id="PF00249">
    <property type="entry name" value="Myb_DNA-binding"/>
    <property type="match status" value="1"/>
</dbReference>
<evidence type="ECO:0000259" key="6">
    <source>
        <dbReference type="PROSITE" id="PS50090"/>
    </source>
</evidence>
<dbReference type="PROSITE" id="PS51294">
    <property type="entry name" value="HTH_MYB"/>
    <property type="match status" value="1"/>
</dbReference>
<dbReference type="PANTHER" id="PTHR22705">
    <property type="entry name" value="ZINC FINGER, ZZ DOMAIN CONTAINING 3"/>
    <property type="match status" value="1"/>
</dbReference>
<dbReference type="Proteomes" id="UP001186944">
    <property type="component" value="Unassembled WGS sequence"/>
</dbReference>
<evidence type="ECO:0000256" key="5">
    <source>
        <dbReference type="SAM" id="MobiDB-lite"/>
    </source>
</evidence>
<dbReference type="InterPro" id="IPR000433">
    <property type="entry name" value="Znf_ZZ"/>
</dbReference>
<gene>
    <name evidence="9" type="ORF">FSP39_014998</name>
</gene>
<dbReference type="SMART" id="SM00717">
    <property type="entry name" value="SANT"/>
    <property type="match status" value="1"/>
</dbReference>
<dbReference type="SMART" id="SM00291">
    <property type="entry name" value="ZnF_ZZ"/>
    <property type="match status" value="1"/>
</dbReference>
<evidence type="ECO:0000313" key="10">
    <source>
        <dbReference type="Proteomes" id="UP001186944"/>
    </source>
</evidence>
<protein>
    <recommendedName>
        <fullName evidence="11">ZZ-type zinc finger-containing protein 3</fullName>
    </recommendedName>
</protein>
<dbReference type="PANTHER" id="PTHR22705:SF0">
    <property type="entry name" value="ZZ-TYPE ZINC FINGER-CONTAINING PROTEIN 3"/>
    <property type="match status" value="1"/>
</dbReference>
<evidence type="ECO:0008006" key="11">
    <source>
        <dbReference type="Google" id="ProtNLM"/>
    </source>
</evidence>
<dbReference type="GO" id="GO:0070461">
    <property type="term" value="C:SAGA-type complex"/>
    <property type="evidence" value="ECO:0007669"/>
    <property type="project" value="UniProtKB-ARBA"/>
</dbReference>
<evidence type="ECO:0000313" key="9">
    <source>
        <dbReference type="EMBL" id="KAK3088122.1"/>
    </source>
</evidence>
<keyword evidence="1" id="KW-0479">Metal-binding</keyword>
<keyword evidence="10" id="KW-1185">Reference proteome</keyword>
<reference evidence="9" key="1">
    <citation type="submission" date="2019-08" db="EMBL/GenBank/DDBJ databases">
        <title>The improved chromosome-level genome for the pearl oyster Pinctada fucata martensii using PacBio sequencing and Hi-C.</title>
        <authorList>
            <person name="Zheng Z."/>
        </authorList>
    </citation>
    <scope>NUCLEOTIDE SEQUENCE</scope>
    <source>
        <strain evidence="9">ZZ-2019</strain>
        <tissue evidence="9">Adductor muscle</tissue>
    </source>
</reference>
<evidence type="ECO:0000256" key="1">
    <source>
        <dbReference type="ARBA" id="ARBA00022723"/>
    </source>
</evidence>
<dbReference type="PROSITE" id="PS50135">
    <property type="entry name" value="ZF_ZZ_2"/>
    <property type="match status" value="1"/>
</dbReference>
<accession>A0AA89BMD3</accession>
<evidence type="ECO:0000259" key="8">
    <source>
        <dbReference type="PROSITE" id="PS51294"/>
    </source>
</evidence>